<protein>
    <recommendedName>
        <fullName evidence="1">Metallo-beta-lactamase domain-containing protein</fullName>
    </recommendedName>
</protein>
<feature type="domain" description="Metallo-beta-lactamase" evidence="1">
    <location>
        <begin position="23"/>
        <end position="226"/>
    </location>
</feature>
<reference evidence="2" key="1">
    <citation type="journal article" date="2015" name="Nature">
        <title>Complex archaea that bridge the gap between prokaryotes and eukaryotes.</title>
        <authorList>
            <person name="Spang A."/>
            <person name="Saw J.H."/>
            <person name="Jorgensen S.L."/>
            <person name="Zaremba-Niedzwiedzka K."/>
            <person name="Martijn J."/>
            <person name="Lind A.E."/>
            <person name="van Eijk R."/>
            <person name="Schleper C."/>
            <person name="Guy L."/>
            <person name="Ettema T.J."/>
        </authorList>
    </citation>
    <scope>NUCLEOTIDE SEQUENCE</scope>
</reference>
<dbReference type="AlphaFoldDB" id="A0A0F9C699"/>
<evidence type="ECO:0000259" key="1">
    <source>
        <dbReference type="SMART" id="SM00849"/>
    </source>
</evidence>
<accession>A0A0F9C699</accession>
<proteinExistence type="predicted"/>
<gene>
    <name evidence="2" type="ORF">LCGC14_2362830</name>
</gene>
<dbReference type="InterPro" id="IPR001279">
    <property type="entry name" value="Metallo-B-lactamas"/>
</dbReference>
<comment type="caution">
    <text evidence="2">The sequence shown here is derived from an EMBL/GenBank/DDBJ whole genome shotgun (WGS) entry which is preliminary data.</text>
</comment>
<dbReference type="CDD" id="cd06262">
    <property type="entry name" value="metallo-hydrolase-like_MBL-fold"/>
    <property type="match status" value="1"/>
</dbReference>
<dbReference type="InterPro" id="IPR036866">
    <property type="entry name" value="RibonucZ/Hydroxyglut_hydro"/>
</dbReference>
<name>A0A0F9C699_9ZZZZ</name>
<dbReference type="Gene3D" id="3.60.15.10">
    <property type="entry name" value="Ribonuclease Z/Hydroxyacylglutathione hydrolase-like"/>
    <property type="match status" value="1"/>
</dbReference>
<evidence type="ECO:0000313" key="2">
    <source>
        <dbReference type="EMBL" id="KKL44724.1"/>
    </source>
</evidence>
<organism evidence="2">
    <name type="scientific">marine sediment metagenome</name>
    <dbReference type="NCBI Taxonomy" id="412755"/>
    <lineage>
        <taxon>unclassified sequences</taxon>
        <taxon>metagenomes</taxon>
        <taxon>ecological metagenomes</taxon>
    </lineage>
</organism>
<dbReference type="SUPFAM" id="SSF56281">
    <property type="entry name" value="Metallo-hydrolase/oxidoreductase"/>
    <property type="match status" value="1"/>
</dbReference>
<dbReference type="SMART" id="SM00849">
    <property type="entry name" value="Lactamase_B"/>
    <property type="match status" value="1"/>
</dbReference>
<dbReference type="EMBL" id="LAZR01034656">
    <property type="protein sequence ID" value="KKL44724.1"/>
    <property type="molecule type" value="Genomic_DNA"/>
</dbReference>
<sequence>MLNYQKLETGIFLVKSNSSAGPKSNGILIKDDGNSGDILIDGNFSKNEIKRLNIDLNTEINTFFVSHTHLDHVSNLHFYENSSIKIFCPVPEDRYLKNMNIFLKENGMVDFGVDSIFRELIYEDFEFKNLTHVHEFKPGTKFAYNKNIIETIHIPGHSPGHTAYLIRDNSEVRRAILFVSDIGIERSGPWYGLSHCSLEDVRISIRKMEKVYLGNNDGDIILTSAHGAAYFTKQPEIFKKALKRIDGNEEKVLQSFNYDYPLGLKDVIFKGVYYPEKHITRLSPRVKKIHFFWEWSMILHHVSELVEKGKLVEKSEDPSTYLRSSE</sequence>